<evidence type="ECO:0000256" key="2">
    <source>
        <dbReference type="SAM" id="MobiDB-lite"/>
    </source>
</evidence>
<keyword evidence="1 3" id="KW-0732">Signal</keyword>
<comment type="caution">
    <text evidence="4">The sequence shown here is derived from an EMBL/GenBank/DDBJ whole genome shotgun (WGS) entry which is preliminary data.</text>
</comment>
<gene>
    <name evidence="4" type="ORF">H8S33_16445</name>
</gene>
<feature type="signal peptide" evidence="3">
    <location>
        <begin position="1"/>
        <end position="21"/>
    </location>
</feature>
<evidence type="ECO:0000313" key="5">
    <source>
        <dbReference type="Proteomes" id="UP000637359"/>
    </source>
</evidence>
<proteinExistence type="predicted"/>
<name>A0A923L8I5_9BACI</name>
<dbReference type="Proteomes" id="UP000637359">
    <property type="component" value="Unassembled WGS sequence"/>
</dbReference>
<evidence type="ECO:0000256" key="3">
    <source>
        <dbReference type="SAM" id="SignalP"/>
    </source>
</evidence>
<dbReference type="PROSITE" id="PS51257">
    <property type="entry name" value="PROKAR_LIPOPROTEIN"/>
    <property type="match status" value="1"/>
</dbReference>
<dbReference type="AlphaFoldDB" id="A0A923L8I5"/>
<dbReference type="InterPro" id="IPR029050">
    <property type="entry name" value="Immunoprotect_excell_Ig-like"/>
</dbReference>
<dbReference type="EMBL" id="JACOOL010000015">
    <property type="protein sequence ID" value="MBC5638369.1"/>
    <property type="molecule type" value="Genomic_DNA"/>
</dbReference>
<feature type="chain" id="PRO_5039336925" evidence="3">
    <location>
        <begin position="22"/>
        <end position="184"/>
    </location>
</feature>
<evidence type="ECO:0000313" key="4">
    <source>
        <dbReference type="EMBL" id="MBC5638369.1"/>
    </source>
</evidence>
<evidence type="ECO:0000256" key="1">
    <source>
        <dbReference type="ARBA" id="ARBA00022729"/>
    </source>
</evidence>
<feature type="region of interest" description="Disordered" evidence="2">
    <location>
        <begin position="22"/>
        <end position="72"/>
    </location>
</feature>
<sequence length="184" mass="20199">MKKFLLLFVAILLTVTLVACTEDESSSSDKGNQDSDTNASETENNSSEPEDEEDSDEQESSESQTLSIGDTAEVDGIKYTLKSVSLTEERNQFADTEPAMVVKVEYEVENGKEDEIPVGADLEVYDGTGNKMDSYPLDNSMGSLQPGKKMQATQHFGIEEGPIEIYFKPLISFEDPAIFSADVE</sequence>
<accession>A0A923L8I5</accession>
<reference evidence="4" key="1">
    <citation type="submission" date="2020-08" db="EMBL/GenBank/DDBJ databases">
        <title>Genome public.</title>
        <authorList>
            <person name="Liu C."/>
            <person name="Sun Q."/>
        </authorList>
    </citation>
    <scope>NUCLEOTIDE SEQUENCE</scope>
    <source>
        <strain evidence="4">BX22</strain>
    </source>
</reference>
<protein>
    <submittedName>
        <fullName evidence="4">Phage immunity protein</fullName>
    </submittedName>
</protein>
<feature type="compositionally biased region" description="Acidic residues" evidence="2">
    <location>
        <begin position="48"/>
        <end position="60"/>
    </location>
</feature>
<organism evidence="4 5">
    <name type="scientific">Ornithinibacillus hominis</name>
    <dbReference type="NCBI Taxonomy" id="2763055"/>
    <lineage>
        <taxon>Bacteria</taxon>
        <taxon>Bacillati</taxon>
        <taxon>Bacillota</taxon>
        <taxon>Bacilli</taxon>
        <taxon>Bacillales</taxon>
        <taxon>Bacillaceae</taxon>
        <taxon>Ornithinibacillus</taxon>
    </lineage>
</organism>
<keyword evidence="5" id="KW-1185">Reference proteome</keyword>
<dbReference type="RefSeq" id="WP_186871078.1">
    <property type="nucleotide sequence ID" value="NZ_JACOOL010000015.1"/>
</dbReference>
<feature type="compositionally biased region" description="Low complexity" evidence="2">
    <location>
        <begin position="35"/>
        <end position="47"/>
    </location>
</feature>
<dbReference type="Gene3D" id="2.60.40.1240">
    <property type="match status" value="1"/>
</dbReference>